<evidence type="ECO:0000256" key="2">
    <source>
        <dbReference type="ARBA" id="ARBA00022679"/>
    </source>
</evidence>
<evidence type="ECO:0000313" key="10">
    <source>
        <dbReference type="EMBL" id="WXL28702.1"/>
    </source>
</evidence>
<accession>A0ABZ2RQF6</accession>
<evidence type="ECO:0000256" key="8">
    <source>
        <dbReference type="HAMAP-Rule" id="MF_00238"/>
    </source>
</evidence>
<keyword evidence="3 8" id="KW-0547">Nucleotide-binding</keyword>
<dbReference type="InterPro" id="IPR027417">
    <property type="entry name" value="P-loop_NTPase"/>
</dbReference>
<dbReference type="HAMAP" id="MF_00238">
    <property type="entry name" value="Cytidyl_kinase_type1"/>
    <property type="match status" value="1"/>
</dbReference>
<dbReference type="InterPro" id="IPR003136">
    <property type="entry name" value="Cytidylate_kin"/>
</dbReference>
<comment type="catalytic activity">
    <reaction evidence="7 8">
        <text>CMP + ATP = CDP + ADP</text>
        <dbReference type="Rhea" id="RHEA:11600"/>
        <dbReference type="ChEBI" id="CHEBI:30616"/>
        <dbReference type="ChEBI" id="CHEBI:58069"/>
        <dbReference type="ChEBI" id="CHEBI:60377"/>
        <dbReference type="ChEBI" id="CHEBI:456216"/>
        <dbReference type="EC" id="2.7.4.25"/>
    </reaction>
</comment>
<evidence type="ECO:0000256" key="1">
    <source>
        <dbReference type="ARBA" id="ARBA00009427"/>
    </source>
</evidence>
<evidence type="ECO:0000313" key="11">
    <source>
        <dbReference type="Proteomes" id="UP001460679"/>
    </source>
</evidence>
<sequence length="226" mass="25828">MKNKKRINIAIDGPSGVGKSSVAKLLAKELGYFFISSGSIYRLIALNALEQKADLKDSELVNSLWEFSDVKIDEKEQVYFKGRNITLDLRKNEVSKAASDIAVYPEIRKKVVDFLQWYSESYRGVIIDGRDATYRILPNAELKIFLWADADIRAKRRVLQNAELGLSCNEKQILKEIKERDLQDMNRKEDPLICSPGSIKIDSTNMNLLEVYDEIHSLALNKIKEN</sequence>
<dbReference type="RefSeq" id="WP_205498550.1">
    <property type="nucleotide sequence ID" value="NZ_CP148066.1"/>
</dbReference>
<evidence type="ECO:0000256" key="7">
    <source>
        <dbReference type="ARBA" id="ARBA00048478"/>
    </source>
</evidence>
<keyword evidence="11" id="KW-1185">Reference proteome</keyword>
<dbReference type="Pfam" id="PF02224">
    <property type="entry name" value="Cytidylate_kin"/>
    <property type="match status" value="1"/>
</dbReference>
<dbReference type="NCBIfam" id="TIGR00017">
    <property type="entry name" value="cmk"/>
    <property type="match status" value="1"/>
</dbReference>
<keyword evidence="8" id="KW-0963">Cytoplasm</keyword>
<dbReference type="SUPFAM" id="SSF52540">
    <property type="entry name" value="P-loop containing nucleoside triphosphate hydrolases"/>
    <property type="match status" value="1"/>
</dbReference>
<keyword evidence="4 8" id="KW-0418">Kinase</keyword>
<evidence type="ECO:0000259" key="9">
    <source>
        <dbReference type="Pfam" id="PF02224"/>
    </source>
</evidence>
<name>A0ABZ2RQF6_9BACT</name>
<dbReference type="CDD" id="cd02020">
    <property type="entry name" value="CMPK"/>
    <property type="match status" value="1"/>
</dbReference>
<evidence type="ECO:0000256" key="5">
    <source>
        <dbReference type="ARBA" id="ARBA00022840"/>
    </source>
</evidence>
<dbReference type="Gene3D" id="3.40.50.300">
    <property type="entry name" value="P-loop containing nucleotide triphosphate hydrolases"/>
    <property type="match status" value="1"/>
</dbReference>
<comment type="similarity">
    <text evidence="1 8">Belongs to the cytidylate kinase family. Type 1 subfamily.</text>
</comment>
<evidence type="ECO:0000256" key="4">
    <source>
        <dbReference type="ARBA" id="ARBA00022777"/>
    </source>
</evidence>
<evidence type="ECO:0000256" key="6">
    <source>
        <dbReference type="ARBA" id="ARBA00047615"/>
    </source>
</evidence>
<feature type="domain" description="Cytidylate kinase" evidence="9">
    <location>
        <begin position="9"/>
        <end position="217"/>
    </location>
</feature>
<feature type="binding site" evidence="8">
    <location>
        <begin position="13"/>
        <end position="21"/>
    </location>
    <ligand>
        <name>ATP</name>
        <dbReference type="ChEBI" id="CHEBI:30616"/>
    </ligand>
</feature>
<keyword evidence="5 8" id="KW-0067">ATP-binding</keyword>
<comment type="subcellular location">
    <subcellularLocation>
        <location evidence="8">Cytoplasm</location>
    </subcellularLocation>
</comment>
<reference evidence="10" key="1">
    <citation type="submission" date="2024-03" db="EMBL/GenBank/DDBJ databases">
        <title>Complete genome sequence of Mycoplasma gypis type strain B1/T1.</title>
        <authorList>
            <person name="Spergser J."/>
        </authorList>
    </citation>
    <scope>NUCLEOTIDE SEQUENCE [LARGE SCALE GENOMIC DNA]</scope>
    <source>
        <strain evidence="10">B1/T1</strain>
    </source>
</reference>
<comment type="catalytic activity">
    <reaction evidence="6 8">
        <text>dCMP + ATP = dCDP + ADP</text>
        <dbReference type="Rhea" id="RHEA:25094"/>
        <dbReference type="ChEBI" id="CHEBI:30616"/>
        <dbReference type="ChEBI" id="CHEBI:57566"/>
        <dbReference type="ChEBI" id="CHEBI:58593"/>
        <dbReference type="ChEBI" id="CHEBI:456216"/>
        <dbReference type="EC" id="2.7.4.25"/>
    </reaction>
</comment>
<gene>
    <name evidence="8 10" type="primary">cmk</name>
    <name evidence="10" type="ORF">WG616_01620</name>
</gene>
<dbReference type="Proteomes" id="UP001460679">
    <property type="component" value="Chromosome"/>
</dbReference>
<protein>
    <recommendedName>
        <fullName evidence="8">Cytidylate kinase</fullName>
        <shortName evidence="8">CK</shortName>
        <ecNumber evidence="8">2.7.4.25</ecNumber>
    </recommendedName>
    <alternativeName>
        <fullName evidence="8">Cytidine monophosphate kinase</fullName>
        <shortName evidence="8">CMP kinase</shortName>
    </alternativeName>
</protein>
<dbReference type="EMBL" id="CP148066">
    <property type="protein sequence ID" value="WXL28702.1"/>
    <property type="molecule type" value="Genomic_DNA"/>
</dbReference>
<keyword evidence="2 8" id="KW-0808">Transferase</keyword>
<evidence type="ECO:0000256" key="3">
    <source>
        <dbReference type="ARBA" id="ARBA00022741"/>
    </source>
</evidence>
<dbReference type="InterPro" id="IPR011994">
    <property type="entry name" value="Cytidylate_kinase_dom"/>
</dbReference>
<dbReference type="EC" id="2.7.4.25" evidence="8"/>
<proteinExistence type="inferred from homology"/>
<dbReference type="GO" id="GO:0016301">
    <property type="term" value="F:kinase activity"/>
    <property type="evidence" value="ECO:0007669"/>
    <property type="project" value="UniProtKB-KW"/>
</dbReference>
<organism evidence="10 11">
    <name type="scientific">[Mycoplasma] gypis</name>
    <dbReference type="NCBI Taxonomy" id="92404"/>
    <lineage>
        <taxon>Bacteria</taxon>
        <taxon>Bacillati</taxon>
        <taxon>Mycoplasmatota</taxon>
        <taxon>Mycoplasmoidales</taxon>
        <taxon>Metamycoplasmataceae</taxon>
        <taxon>Metamycoplasma</taxon>
    </lineage>
</organism>